<name>A0A7S0RRF2_9CHLO</name>
<dbReference type="AlphaFoldDB" id="A0A7S0RRF2"/>
<proteinExistence type="predicted"/>
<organism evidence="1">
    <name type="scientific">Chlamydomonas leiostraca</name>
    <dbReference type="NCBI Taxonomy" id="1034604"/>
    <lineage>
        <taxon>Eukaryota</taxon>
        <taxon>Viridiplantae</taxon>
        <taxon>Chlorophyta</taxon>
        <taxon>core chlorophytes</taxon>
        <taxon>Chlorophyceae</taxon>
        <taxon>CS clade</taxon>
        <taxon>Chlamydomonadales</taxon>
        <taxon>Chlamydomonadaceae</taxon>
        <taxon>Chlamydomonas</taxon>
    </lineage>
</organism>
<dbReference type="InterPro" id="IPR038797">
    <property type="entry name" value="Fltp"/>
</dbReference>
<protein>
    <recommendedName>
        <fullName evidence="2">Cilia- and flagella-associated protein 126</fullName>
    </recommendedName>
</protein>
<gene>
    <name evidence="1" type="ORF">CLEI1391_LOCUS12103</name>
</gene>
<evidence type="ECO:0008006" key="2">
    <source>
        <dbReference type="Google" id="ProtNLM"/>
    </source>
</evidence>
<sequence length="135" mass="15190">MSRQLPGEQVEHAFNSKRLCNWETPRVDGSLQSTIGGGRFGTLRPRDTTTGFIVDEKGYLLPSVKKVNNAFTTTHTMEVYQKTPARWPTQNASIKYAPRSTMGYKGIQTHYLPTTTVSLKTVDVPGAQEFNYSFR</sequence>
<accession>A0A7S0RRF2</accession>
<evidence type="ECO:0000313" key="1">
    <source>
        <dbReference type="EMBL" id="CAD8685014.1"/>
    </source>
</evidence>
<reference evidence="1" key="1">
    <citation type="submission" date="2021-01" db="EMBL/GenBank/DDBJ databases">
        <authorList>
            <person name="Corre E."/>
            <person name="Pelletier E."/>
            <person name="Niang G."/>
            <person name="Scheremetjew M."/>
            <person name="Finn R."/>
            <person name="Kale V."/>
            <person name="Holt S."/>
            <person name="Cochrane G."/>
            <person name="Meng A."/>
            <person name="Brown T."/>
            <person name="Cohen L."/>
        </authorList>
    </citation>
    <scope>NUCLEOTIDE SEQUENCE</scope>
    <source>
        <strain evidence="1">SAG 11-49</strain>
    </source>
</reference>
<dbReference type="Pfam" id="PF22611">
    <property type="entry name" value="CFAP126"/>
    <property type="match status" value="1"/>
</dbReference>
<dbReference type="EMBL" id="HBFB01021562">
    <property type="protein sequence ID" value="CAD8685014.1"/>
    <property type="molecule type" value="Transcribed_RNA"/>
</dbReference>